<dbReference type="InterPro" id="IPR042507">
    <property type="entry name" value="TBC1D19"/>
</dbReference>
<reference evidence="2" key="1">
    <citation type="submission" date="2021-01" db="EMBL/GenBank/DDBJ databases">
        <authorList>
            <person name="Zahm M."/>
            <person name="Roques C."/>
            <person name="Cabau C."/>
            <person name="Klopp C."/>
            <person name="Donnadieu C."/>
            <person name="Jouanno E."/>
            <person name="Lampietro C."/>
            <person name="Louis A."/>
            <person name="Herpin A."/>
            <person name="Echchiki A."/>
            <person name="Berthelot C."/>
            <person name="Parey E."/>
            <person name="Roest-Crollius H."/>
            <person name="Braasch I."/>
            <person name="Postlethwait J."/>
            <person name="Bobe J."/>
            <person name="Montfort J."/>
            <person name="Bouchez O."/>
            <person name="Begum T."/>
            <person name="Mejri S."/>
            <person name="Adams A."/>
            <person name="Chen W.-J."/>
            <person name="Guiguen Y."/>
        </authorList>
    </citation>
    <scope>NUCLEOTIDE SEQUENCE</scope>
    <source>
        <strain evidence="2">YG-15Mar2019-1</strain>
        <tissue evidence="2">Brain</tissue>
    </source>
</reference>
<evidence type="ECO:0000313" key="3">
    <source>
        <dbReference type="Proteomes" id="UP001046870"/>
    </source>
</evidence>
<accession>A0A9D3PNW0</accession>
<dbReference type="SUPFAM" id="SSF47923">
    <property type="entry name" value="Ypt/Rab-GAP domain of gyp1p"/>
    <property type="match status" value="1"/>
</dbReference>
<dbReference type="EMBL" id="JAFDVH010000017">
    <property type="protein sequence ID" value="KAG7462122.1"/>
    <property type="molecule type" value="Genomic_DNA"/>
</dbReference>
<keyword evidence="3" id="KW-1185">Reference proteome</keyword>
<name>A0A9D3PNW0_MEGAT</name>
<dbReference type="Proteomes" id="UP001046870">
    <property type="component" value="Chromosome 17"/>
</dbReference>
<sequence length="526" mass="60293">MMDEGTELSMTIAQVVQRLKGSHLHSQLEKQAKECLHKPEIKLESLKDDVRNYLKKTGWERALQNAVYRELHVLPPPSHPAAPPQHMKEPLVYMRKAQASWENRILKSLNSMCTELGVPLARKRPAHEQRELINKWNEMGTDEPDLSRFRPVYAPKDFLEVLISLRNPNRDCSDEASSRSHWGLIRAPLAARDVREMREAFSELGLMTGQLGIDDHTHVPPDLFEAEHVRIGKRVLGEQDSAAAQQYSRQGCPTGLRADLWALILNCTNEPEDIMHYEQLKSGVINHDLLVDNLIYKDVKLTASNDDYYFVFEDYLYQVLLCFSRDTAVLEHFRYNSATPPKSYIQGKQGVEDYAVVYPPNGVIPFHGFSMYVAPLCFLYNEPARLYRVFREMYLRFFFRLHSISSSPSGIVSLCLQFEKLLQTHLPQLFYHLREIGAQPLRIAFKWMVRAFSGYLSTDQLLLLWDRILGYDSLEIVAALAAAVFAYRAENLMEVMSLAAAEAVLADLSTLKVMPLLQIFLFATTI</sequence>
<gene>
    <name evidence="2" type="ORF">MATL_G00199270</name>
</gene>
<dbReference type="InterPro" id="IPR000195">
    <property type="entry name" value="Rab-GAP-TBC_dom"/>
</dbReference>
<evidence type="ECO:0000313" key="2">
    <source>
        <dbReference type="EMBL" id="KAG7462122.1"/>
    </source>
</evidence>
<dbReference type="PANTHER" id="PTHR16110:SF1">
    <property type="entry name" value="TBC1 DOMAIN FAMILY MEMBER 19"/>
    <property type="match status" value="1"/>
</dbReference>
<dbReference type="Gene3D" id="1.10.472.80">
    <property type="entry name" value="Ypt/Rab-GAP domain of gyp1p, domain 3"/>
    <property type="match status" value="1"/>
</dbReference>
<dbReference type="OrthoDB" id="10249775at2759"/>
<dbReference type="AlphaFoldDB" id="A0A9D3PNW0"/>
<organism evidence="2 3">
    <name type="scientific">Megalops atlanticus</name>
    <name type="common">Tarpon</name>
    <name type="synonym">Clupea gigantea</name>
    <dbReference type="NCBI Taxonomy" id="7932"/>
    <lineage>
        <taxon>Eukaryota</taxon>
        <taxon>Metazoa</taxon>
        <taxon>Chordata</taxon>
        <taxon>Craniata</taxon>
        <taxon>Vertebrata</taxon>
        <taxon>Euteleostomi</taxon>
        <taxon>Actinopterygii</taxon>
        <taxon>Neopterygii</taxon>
        <taxon>Teleostei</taxon>
        <taxon>Elopiformes</taxon>
        <taxon>Megalopidae</taxon>
        <taxon>Megalops</taxon>
    </lineage>
</organism>
<dbReference type="PANTHER" id="PTHR16110">
    <property type="entry name" value="TBC1 DOMAIN FAMILY MEMBER 19"/>
    <property type="match status" value="1"/>
</dbReference>
<dbReference type="InterPro" id="IPR035969">
    <property type="entry name" value="Rab-GAP_TBC_sf"/>
</dbReference>
<proteinExistence type="predicted"/>
<dbReference type="PROSITE" id="PS50086">
    <property type="entry name" value="TBC_RABGAP"/>
    <property type="match status" value="1"/>
</dbReference>
<dbReference type="Pfam" id="PF00566">
    <property type="entry name" value="RabGAP-TBC"/>
    <property type="match status" value="1"/>
</dbReference>
<comment type="caution">
    <text evidence="2">The sequence shown here is derived from an EMBL/GenBank/DDBJ whole genome shotgun (WGS) entry which is preliminary data.</text>
</comment>
<evidence type="ECO:0000259" key="1">
    <source>
        <dbReference type="PROSITE" id="PS50086"/>
    </source>
</evidence>
<dbReference type="SMART" id="SM00164">
    <property type="entry name" value="TBC"/>
    <property type="match status" value="1"/>
</dbReference>
<protein>
    <recommendedName>
        <fullName evidence="1">Rab-GAP TBC domain-containing protein</fullName>
    </recommendedName>
</protein>
<feature type="domain" description="Rab-GAP TBC" evidence="1">
    <location>
        <begin position="251"/>
        <end position="472"/>
    </location>
</feature>